<sequence length="98" mass="11193">MYTAPLSVMKLMIQTKSVKYMPFTLSLACFLNGVCWTTYSFLPFNINILVRPRSLVSSTRLTWRGNKTLPRVTENGASLLPCCRLRINLIVIIPGERR</sequence>
<evidence type="ECO:0000256" key="3">
    <source>
        <dbReference type="ARBA" id="ARBA00022448"/>
    </source>
</evidence>
<evidence type="ECO:0000256" key="11">
    <source>
        <dbReference type="ARBA" id="ARBA00038715"/>
    </source>
</evidence>
<name>A0AAQ3KXI5_9LILI</name>
<protein>
    <submittedName>
        <fullName evidence="13">Uncharacterized protein</fullName>
    </submittedName>
</protein>
<dbReference type="Pfam" id="PF03083">
    <property type="entry name" value="MtN3_slv"/>
    <property type="match status" value="1"/>
</dbReference>
<gene>
    <name evidence="13" type="ORF">Cni_G22891</name>
</gene>
<organism evidence="13 14">
    <name type="scientific">Canna indica</name>
    <name type="common">Indian-shot</name>
    <dbReference type="NCBI Taxonomy" id="4628"/>
    <lineage>
        <taxon>Eukaryota</taxon>
        <taxon>Viridiplantae</taxon>
        <taxon>Streptophyta</taxon>
        <taxon>Embryophyta</taxon>
        <taxon>Tracheophyta</taxon>
        <taxon>Spermatophyta</taxon>
        <taxon>Magnoliopsida</taxon>
        <taxon>Liliopsida</taxon>
        <taxon>Zingiberales</taxon>
        <taxon>Cannaceae</taxon>
        <taxon>Canna</taxon>
    </lineage>
</organism>
<dbReference type="PANTHER" id="PTHR10791:SF30">
    <property type="entry name" value="SUGAR TRANSPORTER SWEET1"/>
    <property type="match status" value="1"/>
</dbReference>
<evidence type="ECO:0000256" key="9">
    <source>
        <dbReference type="ARBA" id="ARBA00023136"/>
    </source>
</evidence>
<keyword evidence="3" id="KW-0813">Transport</keyword>
<comment type="similarity">
    <text evidence="2">Belongs to the SWEET sugar transporter family.</text>
</comment>
<dbReference type="Gene3D" id="1.20.1280.290">
    <property type="match status" value="1"/>
</dbReference>
<keyword evidence="9 12" id="KW-0472">Membrane</keyword>
<dbReference type="InterPro" id="IPR047664">
    <property type="entry name" value="SWEET"/>
</dbReference>
<dbReference type="InterPro" id="IPR004316">
    <property type="entry name" value="SWEET_rpt"/>
</dbReference>
<evidence type="ECO:0000313" key="14">
    <source>
        <dbReference type="Proteomes" id="UP001327560"/>
    </source>
</evidence>
<keyword evidence="5" id="KW-0762">Sugar transport</keyword>
<dbReference type="PANTHER" id="PTHR10791">
    <property type="entry name" value="RAG1-ACTIVATING PROTEIN 1"/>
    <property type="match status" value="1"/>
</dbReference>
<dbReference type="Proteomes" id="UP001327560">
    <property type="component" value="Chromosome 7"/>
</dbReference>
<reference evidence="13 14" key="1">
    <citation type="submission" date="2023-10" db="EMBL/GenBank/DDBJ databases">
        <title>Chromosome-scale genome assembly provides insights into flower coloration mechanisms of Canna indica.</title>
        <authorList>
            <person name="Li C."/>
        </authorList>
    </citation>
    <scope>NUCLEOTIDE SEQUENCE [LARGE SCALE GENOMIC DNA]</scope>
    <source>
        <tissue evidence="13">Flower</tissue>
    </source>
</reference>
<accession>A0AAQ3KXI5</accession>
<proteinExistence type="inferred from homology"/>
<dbReference type="GO" id="GO:0051119">
    <property type="term" value="F:sugar transmembrane transporter activity"/>
    <property type="evidence" value="ECO:0007669"/>
    <property type="project" value="InterPro"/>
</dbReference>
<dbReference type="AlphaFoldDB" id="A0AAQ3KXI5"/>
<evidence type="ECO:0000256" key="12">
    <source>
        <dbReference type="SAM" id="Phobius"/>
    </source>
</evidence>
<feature type="transmembrane region" description="Helical" evidence="12">
    <location>
        <begin position="20"/>
        <end position="42"/>
    </location>
</feature>
<evidence type="ECO:0000313" key="13">
    <source>
        <dbReference type="EMBL" id="WOL14111.1"/>
    </source>
</evidence>
<comment type="function">
    <text evidence="10">Mediates both low-affinity uptake and efflux of sugar across the plasma membrane.</text>
</comment>
<evidence type="ECO:0000256" key="2">
    <source>
        <dbReference type="ARBA" id="ARBA00007809"/>
    </source>
</evidence>
<evidence type="ECO:0000256" key="5">
    <source>
        <dbReference type="ARBA" id="ARBA00022597"/>
    </source>
</evidence>
<keyword evidence="8 12" id="KW-1133">Transmembrane helix</keyword>
<comment type="subcellular location">
    <subcellularLocation>
        <location evidence="1">Cell membrane</location>
        <topology evidence="1">Multi-pass membrane protein</topology>
    </subcellularLocation>
</comment>
<evidence type="ECO:0000256" key="6">
    <source>
        <dbReference type="ARBA" id="ARBA00022692"/>
    </source>
</evidence>
<keyword evidence="7" id="KW-0677">Repeat</keyword>
<evidence type="ECO:0000256" key="1">
    <source>
        <dbReference type="ARBA" id="ARBA00004651"/>
    </source>
</evidence>
<keyword evidence="14" id="KW-1185">Reference proteome</keyword>
<evidence type="ECO:0000256" key="8">
    <source>
        <dbReference type="ARBA" id="ARBA00022989"/>
    </source>
</evidence>
<evidence type="ECO:0000256" key="4">
    <source>
        <dbReference type="ARBA" id="ARBA00022475"/>
    </source>
</evidence>
<dbReference type="GO" id="GO:0005886">
    <property type="term" value="C:plasma membrane"/>
    <property type="evidence" value="ECO:0007669"/>
    <property type="project" value="UniProtKB-SubCell"/>
</dbReference>
<keyword evidence="6 12" id="KW-0812">Transmembrane</keyword>
<comment type="subunit">
    <text evidence="11">Forms homooligomers and/or heterooligomers.</text>
</comment>
<evidence type="ECO:0000256" key="7">
    <source>
        <dbReference type="ARBA" id="ARBA00022737"/>
    </source>
</evidence>
<evidence type="ECO:0000256" key="10">
    <source>
        <dbReference type="ARBA" id="ARBA00037238"/>
    </source>
</evidence>
<dbReference type="EMBL" id="CP136896">
    <property type="protein sequence ID" value="WOL14111.1"/>
    <property type="molecule type" value="Genomic_DNA"/>
</dbReference>
<keyword evidence="4" id="KW-1003">Cell membrane</keyword>